<evidence type="ECO:0000313" key="4">
    <source>
        <dbReference type="EMBL" id="GGI17873.1"/>
    </source>
</evidence>
<dbReference type="PROSITE" id="PS51462">
    <property type="entry name" value="NUDIX"/>
    <property type="match status" value="1"/>
</dbReference>
<evidence type="ECO:0000256" key="1">
    <source>
        <dbReference type="ARBA" id="ARBA00001946"/>
    </source>
</evidence>
<organism evidence="4 5">
    <name type="scientific">Gottfriedia solisilvae</name>
    <dbReference type="NCBI Taxonomy" id="1516104"/>
    <lineage>
        <taxon>Bacteria</taxon>
        <taxon>Bacillati</taxon>
        <taxon>Bacillota</taxon>
        <taxon>Bacilli</taxon>
        <taxon>Bacillales</taxon>
        <taxon>Bacillaceae</taxon>
        <taxon>Gottfriedia</taxon>
    </lineage>
</organism>
<feature type="domain" description="Nudix hydrolase" evidence="3">
    <location>
        <begin position="4"/>
        <end position="144"/>
    </location>
</feature>
<keyword evidence="2" id="KW-0378">Hydrolase</keyword>
<name>A0A8J3APS5_9BACI</name>
<dbReference type="GO" id="GO:0016787">
    <property type="term" value="F:hydrolase activity"/>
    <property type="evidence" value="ECO:0007669"/>
    <property type="project" value="UniProtKB-KW"/>
</dbReference>
<comment type="cofactor">
    <cofactor evidence="1">
        <name>Mg(2+)</name>
        <dbReference type="ChEBI" id="CHEBI:18420"/>
    </cofactor>
</comment>
<dbReference type="Proteomes" id="UP000626244">
    <property type="component" value="Unassembled WGS sequence"/>
</dbReference>
<dbReference type="CDD" id="cd04688">
    <property type="entry name" value="NUDIX_Hydrolase"/>
    <property type="match status" value="1"/>
</dbReference>
<evidence type="ECO:0000313" key="5">
    <source>
        <dbReference type="Proteomes" id="UP000626244"/>
    </source>
</evidence>
<dbReference type="PANTHER" id="PTHR43046">
    <property type="entry name" value="GDP-MANNOSE MANNOSYL HYDROLASE"/>
    <property type="match status" value="1"/>
</dbReference>
<keyword evidence="5" id="KW-1185">Reference proteome</keyword>
<protein>
    <submittedName>
        <fullName evidence="4">DNA mismatch repair protein MutT</fullName>
    </submittedName>
</protein>
<accession>A0A8J3APS5</accession>
<proteinExistence type="predicted"/>
<gene>
    <name evidence="4" type="ORF">GCM10007380_40110</name>
</gene>
<dbReference type="InterPro" id="IPR015797">
    <property type="entry name" value="NUDIX_hydrolase-like_dom_sf"/>
</dbReference>
<dbReference type="InterPro" id="IPR000086">
    <property type="entry name" value="NUDIX_hydrolase_dom"/>
</dbReference>
<dbReference type="RefSeq" id="WP_088003147.1">
    <property type="nucleotide sequence ID" value="NZ_BMHB01000004.1"/>
</dbReference>
<evidence type="ECO:0000259" key="3">
    <source>
        <dbReference type="PROSITE" id="PS51462"/>
    </source>
</evidence>
<dbReference type="OrthoDB" id="9804442at2"/>
<dbReference type="Gene3D" id="3.90.79.10">
    <property type="entry name" value="Nucleoside Triphosphate Pyrophosphohydrolase"/>
    <property type="match status" value="1"/>
</dbReference>
<dbReference type="AlphaFoldDB" id="A0A8J3APS5"/>
<dbReference type="PANTHER" id="PTHR43046:SF14">
    <property type="entry name" value="MUTT_NUDIX FAMILY PROTEIN"/>
    <property type="match status" value="1"/>
</dbReference>
<dbReference type="Pfam" id="PF00293">
    <property type="entry name" value="NUDIX"/>
    <property type="match status" value="1"/>
</dbReference>
<sequence length="153" mass="17857">MDVLFKTDKSTFLFRVAGILIKDGNILLHKDINDDFWSLPGGKVNIAEESQLSIQREFLEELGVNVKVDRLIWIVENFFNYNSNAYHEIGLYYKVLSDDSLFTTDSFYGIEGERLIYKWTPIEELDNLALYPEFLKLELKSVPKHPKHIVVKQ</sequence>
<evidence type="ECO:0000256" key="2">
    <source>
        <dbReference type="ARBA" id="ARBA00022801"/>
    </source>
</evidence>
<reference evidence="5" key="1">
    <citation type="journal article" date="2019" name="Int. J. Syst. Evol. Microbiol.">
        <title>The Global Catalogue of Microorganisms (GCM) 10K type strain sequencing project: providing services to taxonomists for standard genome sequencing and annotation.</title>
        <authorList>
            <consortium name="The Broad Institute Genomics Platform"/>
            <consortium name="The Broad Institute Genome Sequencing Center for Infectious Disease"/>
            <person name="Wu L."/>
            <person name="Ma J."/>
        </authorList>
    </citation>
    <scope>NUCLEOTIDE SEQUENCE [LARGE SCALE GENOMIC DNA]</scope>
    <source>
        <strain evidence="5">CGMCC 1.14993</strain>
    </source>
</reference>
<dbReference type="EMBL" id="BMHB01000004">
    <property type="protein sequence ID" value="GGI17873.1"/>
    <property type="molecule type" value="Genomic_DNA"/>
</dbReference>
<dbReference type="SUPFAM" id="SSF55811">
    <property type="entry name" value="Nudix"/>
    <property type="match status" value="1"/>
</dbReference>
<comment type="caution">
    <text evidence="4">The sequence shown here is derived from an EMBL/GenBank/DDBJ whole genome shotgun (WGS) entry which is preliminary data.</text>
</comment>